<organism evidence="6 7">
    <name type="scientific">Pseudoalteromonas citrea</name>
    <dbReference type="NCBI Taxonomy" id="43655"/>
    <lineage>
        <taxon>Bacteria</taxon>
        <taxon>Pseudomonadati</taxon>
        <taxon>Pseudomonadota</taxon>
        <taxon>Gammaproteobacteria</taxon>
        <taxon>Alteromonadales</taxon>
        <taxon>Pseudoalteromonadaceae</taxon>
        <taxon>Pseudoalteromonas</taxon>
    </lineage>
</organism>
<evidence type="ECO:0000313" key="6">
    <source>
        <dbReference type="EMBL" id="KAF7771166.1"/>
    </source>
</evidence>
<dbReference type="EMBL" id="AHBZ03000017">
    <property type="protein sequence ID" value="KAF7771166.1"/>
    <property type="molecule type" value="Genomic_DNA"/>
</dbReference>
<keyword evidence="2" id="KW-0067">ATP-binding</keyword>
<protein>
    <submittedName>
        <fullName evidence="6">MoxR-like ATPase</fullName>
    </submittedName>
</protein>
<comment type="similarity">
    <text evidence="3">Belongs to the MoxR family.</text>
</comment>
<accession>A0AAD4AIF3</accession>
<dbReference type="GO" id="GO:0016887">
    <property type="term" value="F:ATP hydrolysis activity"/>
    <property type="evidence" value="ECO:0007669"/>
    <property type="project" value="InterPro"/>
</dbReference>
<reference evidence="6" key="2">
    <citation type="submission" date="2015-03" db="EMBL/GenBank/DDBJ databases">
        <title>Genome sequence of Pseudoalteromonas citrea.</title>
        <authorList>
            <person name="Xie B.-B."/>
            <person name="Rong J.-C."/>
            <person name="Qin Q.-L."/>
            <person name="Zhang Y.-Z."/>
        </authorList>
    </citation>
    <scope>NUCLEOTIDE SEQUENCE</scope>
    <source>
        <strain evidence="6">DSM 8771</strain>
    </source>
</reference>
<dbReference type="AlphaFoldDB" id="A0AAD4AIF3"/>
<dbReference type="PANTHER" id="PTHR42759:SF5">
    <property type="entry name" value="METHANOL DEHYDROGENASE REGULATOR"/>
    <property type="match status" value="1"/>
</dbReference>
<reference evidence="6" key="1">
    <citation type="journal article" date="2012" name="J. Bacteriol.">
        <title>Genome sequences of type strains of seven species of the marine bacterium Pseudoalteromonas.</title>
        <authorList>
            <person name="Xie B.B."/>
            <person name="Shu Y.L."/>
            <person name="Qin Q.L."/>
            <person name="Rong J.C."/>
            <person name="Zhang X.Y."/>
            <person name="Chen X.L."/>
            <person name="Shi M."/>
            <person name="He H.L."/>
            <person name="Zhou B.C."/>
            <person name="Zhang Y.Z."/>
        </authorList>
    </citation>
    <scope>NUCLEOTIDE SEQUENCE</scope>
    <source>
        <strain evidence="6">DSM 8771</strain>
    </source>
</reference>
<dbReference type="Pfam" id="PF17863">
    <property type="entry name" value="AAA_lid_2"/>
    <property type="match status" value="1"/>
</dbReference>
<comment type="caution">
    <text evidence="6">The sequence shown here is derived from an EMBL/GenBank/DDBJ whole genome shotgun (WGS) entry which is preliminary data.</text>
</comment>
<dbReference type="InterPro" id="IPR027417">
    <property type="entry name" value="P-loop_NTPase"/>
</dbReference>
<dbReference type="Gene3D" id="1.10.8.80">
    <property type="entry name" value="Magnesium chelatase subunit I, C-Terminal domain"/>
    <property type="match status" value="1"/>
</dbReference>
<dbReference type="CDD" id="cd00009">
    <property type="entry name" value="AAA"/>
    <property type="match status" value="1"/>
</dbReference>
<dbReference type="RefSeq" id="WP_010363422.1">
    <property type="nucleotide sequence ID" value="NZ_AHBZ03000017.1"/>
</dbReference>
<evidence type="ECO:0000259" key="5">
    <source>
        <dbReference type="Pfam" id="PF17863"/>
    </source>
</evidence>
<dbReference type="SUPFAM" id="SSF52540">
    <property type="entry name" value="P-loop containing nucleoside triphosphate hydrolases"/>
    <property type="match status" value="1"/>
</dbReference>
<evidence type="ECO:0000256" key="3">
    <source>
        <dbReference type="ARBA" id="ARBA00061607"/>
    </source>
</evidence>
<sequence>MNQFVSPVLDALSNIIFGKEQQIKLAVCSLLCKGHLLIEDLPGMGKTTLSHGLADSLGLSYQRVQFTSDLLPADITGSAIFNSTEHNFTFHPGPIFSQVLLADEINRASPKTQSALLEAMEERQVTIDGTSHMLPNPFFVIATQNPLHQSGTHPLPESQLDRFFMRISIGYPDEAAERKLIMGFSSQQSEDVKSTLTDEELLELQHAVTHVKLPPPVIDYIISLVQFTRNSGLFHDPLSPRASIALGSATKAWALMSGRNYATPEDVQAIFPSVAGHRLNLSVKEQDKVISDILDQVLVPV</sequence>
<dbReference type="FunFam" id="3.40.50.300:FF:000640">
    <property type="entry name" value="MoxR family ATPase"/>
    <property type="match status" value="1"/>
</dbReference>
<dbReference type="GO" id="GO:0005524">
    <property type="term" value="F:ATP binding"/>
    <property type="evidence" value="ECO:0007669"/>
    <property type="project" value="UniProtKB-KW"/>
</dbReference>
<dbReference type="Proteomes" id="UP000016487">
    <property type="component" value="Unassembled WGS sequence"/>
</dbReference>
<dbReference type="InterPro" id="IPR041628">
    <property type="entry name" value="ChlI/MoxR_AAA_lid"/>
</dbReference>
<feature type="domain" description="ChlI/MoxR AAA lid" evidence="5">
    <location>
        <begin position="238"/>
        <end position="293"/>
    </location>
</feature>
<evidence type="ECO:0000313" key="7">
    <source>
        <dbReference type="Proteomes" id="UP000016487"/>
    </source>
</evidence>
<gene>
    <name evidence="6" type="primary">moxR</name>
    <name evidence="6" type="ORF">PCIT_a4217</name>
</gene>
<keyword evidence="1" id="KW-0547">Nucleotide-binding</keyword>
<name>A0AAD4AIF3_9GAMM</name>
<dbReference type="Pfam" id="PF07726">
    <property type="entry name" value="AAA_3"/>
    <property type="match status" value="1"/>
</dbReference>
<proteinExistence type="inferred from homology"/>
<feature type="domain" description="ATPase AAA-3" evidence="4">
    <location>
        <begin position="35"/>
        <end position="165"/>
    </location>
</feature>
<dbReference type="Gene3D" id="3.40.50.300">
    <property type="entry name" value="P-loop containing nucleotide triphosphate hydrolases"/>
    <property type="match status" value="1"/>
</dbReference>
<evidence type="ECO:0000256" key="1">
    <source>
        <dbReference type="ARBA" id="ARBA00022741"/>
    </source>
</evidence>
<dbReference type="PANTHER" id="PTHR42759">
    <property type="entry name" value="MOXR FAMILY PROTEIN"/>
    <property type="match status" value="1"/>
</dbReference>
<dbReference type="InterPro" id="IPR050764">
    <property type="entry name" value="CbbQ/NirQ/NorQ/GpvN"/>
</dbReference>
<evidence type="ECO:0000259" key="4">
    <source>
        <dbReference type="Pfam" id="PF07726"/>
    </source>
</evidence>
<dbReference type="PIRSF" id="PIRSF002849">
    <property type="entry name" value="AAA_ATPase_chaperone_MoxR_prd"/>
    <property type="match status" value="1"/>
</dbReference>
<dbReference type="InterPro" id="IPR011703">
    <property type="entry name" value="ATPase_AAA-3"/>
</dbReference>
<evidence type="ECO:0000256" key="2">
    <source>
        <dbReference type="ARBA" id="ARBA00022840"/>
    </source>
</evidence>